<dbReference type="SUPFAM" id="SSF53335">
    <property type="entry name" value="S-adenosyl-L-methionine-dependent methyltransferases"/>
    <property type="match status" value="1"/>
</dbReference>
<accession>A0A9Q5HUQ4</accession>
<dbReference type="GO" id="GO:0008757">
    <property type="term" value="F:S-adenosylmethionine-dependent methyltransferase activity"/>
    <property type="evidence" value="ECO:0007669"/>
    <property type="project" value="UniProtKB-ARBA"/>
</dbReference>
<sequence length="424" mass="47012">MDGFNPSGYLFPLARLCTSSTAELEVVMEKLALIYSKGDDAQVVSGRHGKGRVDGSLARLDTSLRKSRRRKETQVDTVVDSGYASAEDDETGEDSDDEDFMGSVEIVRSDSFERDFTIRWLTGFITRCSQWLYPIDAVLSDEEADERETLVEKAASLLASCARVDEDNDKALSRLFTFPLDSRSSAESIDVELNDLIAPEDHSSVGLQSWASSIHFARLIAEDPARFGILPDQSRRILELGAGTGMLSIATAKIVHALGDGEPPVITEIISTDFHPDVLRNLQRNIASNLFPGIHASVAVHPFDWQHPSCEPPFDTVFDTILAADVVYDPRHADWIENCVSTLLRKPTESDPEGGVFWMIIALRNTGRHEGLADAVFDVFPTLDVQSQRPAGRLKVVQVQDLERCEGVGRRDETGYRLLKICWV</sequence>
<dbReference type="Gene3D" id="3.40.50.150">
    <property type="entry name" value="Vaccinia Virus protein VP39"/>
    <property type="match status" value="1"/>
</dbReference>
<dbReference type="InterPro" id="IPR019410">
    <property type="entry name" value="Methyltransf_16"/>
</dbReference>
<dbReference type="PANTHER" id="PTHR14614">
    <property type="entry name" value="HEPATOCELLULAR CARCINOMA-ASSOCIATED ANTIGEN"/>
    <property type="match status" value="1"/>
</dbReference>
<feature type="compositionally biased region" description="Acidic residues" evidence="1">
    <location>
        <begin position="86"/>
        <end position="98"/>
    </location>
</feature>
<dbReference type="OrthoDB" id="433955at2759"/>
<keyword evidence="3" id="KW-1185">Reference proteome</keyword>
<evidence type="ECO:0000313" key="3">
    <source>
        <dbReference type="Proteomes" id="UP000757232"/>
    </source>
</evidence>
<dbReference type="CDD" id="cd02440">
    <property type="entry name" value="AdoMet_MTases"/>
    <property type="match status" value="1"/>
</dbReference>
<proteinExistence type="predicted"/>
<name>A0A9Q5HUQ4_SANBA</name>
<evidence type="ECO:0000256" key="1">
    <source>
        <dbReference type="SAM" id="MobiDB-lite"/>
    </source>
</evidence>
<gene>
    <name evidence="2" type="ORF">A7U60_g6809</name>
</gene>
<dbReference type="PANTHER" id="PTHR14614:SF147">
    <property type="entry name" value="S-ADENOSYLMETHIONINE-DEPENDENT METHYLTRANSFERASE OF THE SEVEN BETA-STRAND FAMILY"/>
    <property type="match status" value="1"/>
</dbReference>
<evidence type="ECO:0000313" key="2">
    <source>
        <dbReference type="EMBL" id="OCB86219.1"/>
    </source>
</evidence>
<dbReference type="Pfam" id="PF10294">
    <property type="entry name" value="Methyltransf_16"/>
    <property type="match status" value="1"/>
</dbReference>
<protein>
    <submittedName>
        <fullName evidence="2">Uncharacterized protein</fullName>
    </submittedName>
</protein>
<dbReference type="AlphaFoldDB" id="A0A9Q5HUQ4"/>
<dbReference type="EMBL" id="LNZH02000204">
    <property type="protein sequence ID" value="OCB86219.1"/>
    <property type="molecule type" value="Genomic_DNA"/>
</dbReference>
<dbReference type="InterPro" id="IPR029063">
    <property type="entry name" value="SAM-dependent_MTases_sf"/>
</dbReference>
<reference evidence="2" key="1">
    <citation type="submission" date="2016-06" db="EMBL/GenBank/DDBJ databases">
        <title>Draft Genome sequence of the fungus Inonotus baumii.</title>
        <authorList>
            <person name="Zhu H."/>
            <person name="Lin W."/>
        </authorList>
    </citation>
    <scope>NUCLEOTIDE SEQUENCE</scope>
    <source>
        <strain evidence="2">821</strain>
    </source>
</reference>
<comment type="caution">
    <text evidence="2">The sequence shown here is derived from an EMBL/GenBank/DDBJ whole genome shotgun (WGS) entry which is preliminary data.</text>
</comment>
<organism evidence="2 3">
    <name type="scientific">Sanghuangporus baumii</name>
    <name type="common">Phellinus baumii</name>
    <dbReference type="NCBI Taxonomy" id="108892"/>
    <lineage>
        <taxon>Eukaryota</taxon>
        <taxon>Fungi</taxon>
        <taxon>Dikarya</taxon>
        <taxon>Basidiomycota</taxon>
        <taxon>Agaricomycotina</taxon>
        <taxon>Agaricomycetes</taxon>
        <taxon>Hymenochaetales</taxon>
        <taxon>Hymenochaetaceae</taxon>
        <taxon>Sanghuangporus</taxon>
    </lineage>
</organism>
<feature type="region of interest" description="Disordered" evidence="1">
    <location>
        <begin position="77"/>
        <end position="98"/>
    </location>
</feature>
<dbReference type="Proteomes" id="UP000757232">
    <property type="component" value="Unassembled WGS sequence"/>
</dbReference>